<proteinExistence type="predicted"/>
<evidence type="ECO:0000313" key="4">
    <source>
        <dbReference type="Proteomes" id="UP000051260"/>
    </source>
</evidence>
<dbReference type="PANTHER" id="PTHR33741:SF5">
    <property type="entry name" value="TRANSMEMBRANE PROTEIN DDB_G0269096-RELATED"/>
    <property type="match status" value="1"/>
</dbReference>
<feature type="transmembrane region" description="Helical" evidence="1">
    <location>
        <begin position="12"/>
        <end position="34"/>
    </location>
</feature>
<keyword evidence="1" id="KW-0812">Transmembrane</keyword>
<evidence type="ECO:0000256" key="1">
    <source>
        <dbReference type="SAM" id="Phobius"/>
    </source>
</evidence>
<dbReference type="InterPro" id="IPR058581">
    <property type="entry name" value="TM_HPP"/>
</dbReference>
<feature type="transmembrane region" description="Helical" evidence="1">
    <location>
        <begin position="130"/>
        <end position="150"/>
    </location>
</feature>
<accession>A0A0P1IKE1</accession>
<keyword evidence="1" id="KW-0472">Membrane</keyword>
<feature type="transmembrane region" description="Helical" evidence="1">
    <location>
        <begin position="90"/>
        <end position="109"/>
    </location>
</feature>
<sequence>MKDFFKRSQSAIPAGKAALAGVGGAVAIAIAGLPAELTNVPLLMAPFGASCVLLFSAATSPFSQPANVIFGHALSALIGLVMLALLPATWWAAAIAVGLAIGLMAALRVTHPPAGANPLVIFVAQPGFDFLLFPVTAGAVLLVLVAIAFHRMNGVAYPAK</sequence>
<protein>
    <submittedName>
        <fullName evidence="3">HPP family protein</fullName>
    </submittedName>
</protein>
<dbReference type="RefSeq" id="WP_058284001.1">
    <property type="nucleotide sequence ID" value="NZ_CYUD01000023.1"/>
</dbReference>
<organism evidence="3 4">
    <name type="scientific">Ruegeria denitrificans</name>
    <dbReference type="NCBI Taxonomy" id="1715692"/>
    <lineage>
        <taxon>Bacteria</taxon>
        <taxon>Pseudomonadati</taxon>
        <taxon>Pseudomonadota</taxon>
        <taxon>Alphaproteobacteria</taxon>
        <taxon>Rhodobacterales</taxon>
        <taxon>Roseobacteraceae</taxon>
        <taxon>Ruegeria</taxon>
    </lineage>
</organism>
<keyword evidence="1" id="KW-1133">Transmembrane helix</keyword>
<gene>
    <name evidence="3" type="ORF">RUE5091_04407</name>
</gene>
<name>A0A0P1IKE1_9RHOB</name>
<reference evidence="4" key="1">
    <citation type="submission" date="2015-09" db="EMBL/GenBank/DDBJ databases">
        <authorList>
            <person name="Rodrigo-Torres L."/>
            <person name="Arahal D.R."/>
        </authorList>
    </citation>
    <scope>NUCLEOTIDE SEQUENCE [LARGE SCALE GENOMIC DNA]</scope>
    <source>
        <strain evidence="4">CECT 5091</strain>
    </source>
</reference>
<dbReference type="EMBL" id="CYUD01000023">
    <property type="protein sequence ID" value="CUK19625.1"/>
    <property type="molecule type" value="Genomic_DNA"/>
</dbReference>
<feature type="domain" description="HPP transmembrane region" evidence="2">
    <location>
        <begin position="12"/>
        <end position="158"/>
    </location>
</feature>
<dbReference type="OrthoDB" id="9811720at2"/>
<dbReference type="PANTHER" id="PTHR33741">
    <property type="entry name" value="TRANSMEMBRANE PROTEIN DDB_G0269096-RELATED"/>
    <property type="match status" value="1"/>
</dbReference>
<dbReference type="STRING" id="1715692.RUE5091_04407"/>
<dbReference type="Pfam" id="PF04982">
    <property type="entry name" value="TM_HPP"/>
    <property type="match status" value="1"/>
</dbReference>
<evidence type="ECO:0000313" key="3">
    <source>
        <dbReference type="EMBL" id="CUK19625.1"/>
    </source>
</evidence>
<feature type="transmembrane region" description="Helical" evidence="1">
    <location>
        <begin position="66"/>
        <end position="84"/>
    </location>
</feature>
<evidence type="ECO:0000259" key="2">
    <source>
        <dbReference type="Pfam" id="PF04982"/>
    </source>
</evidence>
<keyword evidence="4" id="KW-1185">Reference proteome</keyword>
<dbReference type="Proteomes" id="UP000051260">
    <property type="component" value="Unassembled WGS sequence"/>
</dbReference>
<dbReference type="InterPro" id="IPR007065">
    <property type="entry name" value="HPP"/>
</dbReference>
<dbReference type="AlphaFoldDB" id="A0A0P1IKE1"/>
<feature type="transmembrane region" description="Helical" evidence="1">
    <location>
        <begin position="40"/>
        <end position="59"/>
    </location>
</feature>